<proteinExistence type="predicted"/>
<dbReference type="InterPro" id="IPR027417">
    <property type="entry name" value="P-loop_NTPase"/>
</dbReference>
<sequence>MTGVETGTVQSLERLQGYLDDAFLRYYETAYELREDAISQERRALLRTTGTVFAEPFLELMPSYPDSTLTLEEIFDGLGVPEGAGLVVSGLLPRRHPWSHQEEALRLSMAGNDVIVGTGTGSGKTESFLLPVLAQLVQESRQWTAQTSSATANTHGWWRAQGPFRAQRDGETGRLPGIRAMLLYPMNALVEDQMVRLRAALDSSPARAWFAANRPGHRFYFGRYTGRSPLPGTMQTASADKVERLRQLMRSAEQRHSRLLNDISVGKTKEGARFFLPAMDGAEMRSRWDMQQAAPDILITNYSMLSIALSRDDEAPMIAATRRWLEASTSHVFTLVVDELHMYRGTAGTEVAYLLRRLMMALGLDCRPQQLRVIGTSASIQDDGEGRAFLSEFFARPASTAVRFVHAPPSTPSGADDLSHLAHDLQTENLSPSMLPQDGTLRRAFMLALTGADGFRPRSVGIVAGKLFPNLPAEQGRHALDALTVLVGRQPEPPVRLRGHMFIRTLQGMWACCDPACARLDPQYSSPTRKIGKLYTTPRFACDCGARVLELLYCQSCGECMLGGYVARSGTREFLVSTIASLDELPDRVIGGRNPAGYRMYWPTDRVPVVANPWSRTGTKLPTDATAPQYRMKFAKAVLRPGTGQLTTGGRQQPTGYVYHLATSTSGAENRMPAMPTQCPSCGDDWEWIQKGKVEEAARSRSSIRTQGVGFDRANQVLTGALKRRLDSRLVVFSDSRQGAARVSANLELAHYLDLVRALVIATLTEMSADGALLDKLLHHGDRSPEALAAVVRLRSVNEAAAMAVYKRMAGAPTDDGDNDAIQAGLAAIGGKPSLIDFVNQVEPRLLALGVNPGGPAPSLQQTKASTRWTQLFTWTTSPVRDRASLVDSDGRALLQAIRDKLSEQVVRTVFAGGDRDVESIGVAHATAAAPVTLPSLTPEAAYEFTCSVLRLLGRKRRLPWTSDQVANWPRVVREYAEAVAVHNKCDRNGDGLLAALGERVGVGPGSGFRVAPSQVCLTQVDGAQFWRCGVCRTKHLHRSAGVCVTCAGRLVDTPTDVGPIANDYYAWLATEDGGAYRMHCEELTGQTDPLEGQKRQARFQAVFIDDDEEELVDEIDILSVTTTMEAGVDVGALRGVVMANMPPQRFNYQQRVGRAGRRSEHLAVALTVCRGARSHDEHYFANPSAITGDVPPQPFLDMRSVPILRRAFAAEVLTRVFRAAARDLPGFVGGRSVHGQFGAVVDLIDDVDLRSYVAKALTNGHDEWSRIAQALLTATKMVDLDAAALTLWAVTDLADKVLAVAAAAAARVPDLSEALAQAGVLPMFGFPTQVRLLYTKHPQPWQEANTLDRDADIAISEFAPGTELVKDKAVHTAVGVVDYVQLHSGTWVEGPDPLGPRSRAGLCRACLSVTYRDVDVCPNCSRGTPDFTQVELAEPVGYRTSYRSRDYEQLGEPTAAAAQPRLSMEAIDEQPRDGNALIRSAVGEILAVNDNYGRLFAFTQAARVYKGSSLPAPGLIEADILTDNIRQERAGLWGHTPAGSAAGALAIAARRRTDVLVVGLRDIEPGLQLSPVTPSGRGAWASLGYLLRDTAAKWLDIGPNEIEIGVHPRLRSDILVGEVFIADSLENGAGYASRLAEKFEVLLDEADEHTERLRHHNVEPCDSSCHACLRDYGNRAWHPLLDWRLAIDLLDLLRGRQLDVNRQEQRDIIAARSFAKDFKFTVSTEAGVPVIAGRPDRHLAVFHPFENLAVGSTSPRVASVRAAYPNVLCTSSFELLRRPGLLVGDLMAP</sequence>
<dbReference type="Pfam" id="PF09369">
    <property type="entry name" value="MZB"/>
    <property type="match status" value="1"/>
</dbReference>
<dbReference type="GO" id="GO:0006289">
    <property type="term" value="P:nucleotide-excision repair"/>
    <property type="evidence" value="ECO:0007669"/>
    <property type="project" value="TreeGrafter"/>
</dbReference>
<dbReference type="GO" id="GO:0036297">
    <property type="term" value="P:interstrand cross-link repair"/>
    <property type="evidence" value="ECO:0007669"/>
    <property type="project" value="TreeGrafter"/>
</dbReference>
<feature type="domain" description="Helicase ATP-binding" evidence="3">
    <location>
        <begin position="105"/>
        <end position="398"/>
    </location>
</feature>
<evidence type="ECO:0000313" key="4">
    <source>
        <dbReference type="EMBL" id="GIG46758.1"/>
    </source>
</evidence>
<evidence type="ECO:0000259" key="3">
    <source>
        <dbReference type="PROSITE" id="PS51192"/>
    </source>
</evidence>
<dbReference type="Pfam" id="PF00270">
    <property type="entry name" value="DEAD"/>
    <property type="match status" value="1"/>
</dbReference>
<name>A0A919PR21_9ACTN</name>
<protein>
    <recommendedName>
        <fullName evidence="3">Helicase ATP-binding domain-containing protein</fullName>
    </recommendedName>
</protein>
<keyword evidence="5" id="KW-1185">Reference proteome</keyword>
<dbReference type="PROSITE" id="PS51192">
    <property type="entry name" value="HELICASE_ATP_BIND_1"/>
    <property type="match status" value="1"/>
</dbReference>
<comment type="caution">
    <text evidence="4">The sequence shown here is derived from an EMBL/GenBank/DDBJ whole genome shotgun (WGS) entry which is preliminary data.</text>
</comment>
<dbReference type="Proteomes" id="UP000660611">
    <property type="component" value="Unassembled WGS sequence"/>
</dbReference>
<dbReference type="PANTHER" id="PTHR47957:SF3">
    <property type="entry name" value="ATP-DEPENDENT HELICASE HRQ1"/>
    <property type="match status" value="1"/>
</dbReference>
<accession>A0A919PR21</accession>
<dbReference type="InterPro" id="IPR018973">
    <property type="entry name" value="MZB"/>
</dbReference>
<keyword evidence="2" id="KW-0067">ATP-binding</keyword>
<dbReference type="GO" id="GO:0043138">
    <property type="term" value="F:3'-5' DNA helicase activity"/>
    <property type="evidence" value="ECO:0007669"/>
    <property type="project" value="TreeGrafter"/>
</dbReference>
<keyword evidence="1" id="KW-0547">Nucleotide-binding</keyword>
<dbReference type="Pfam" id="PF00271">
    <property type="entry name" value="Helicase_C"/>
    <property type="match status" value="1"/>
</dbReference>
<dbReference type="InterPro" id="IPR011545">
    <property type="entry name" value="DEAD/DEAH_box_helicase_dom"/>
</dbReference>
<dbReference type="GO" id="GO:0003676">
    <property type="term" value="F:nucleic acid binding"/>
    <property type="evidence" value="ECO:0007669"/>
    <property type="project" value="InterPro"/>
</dbReference>
<gene>
    <name evidence="4" type="ORF">Dsi01nite_047990</name>
</gene>
<organism evidence="4 5">
    <name type="scientific">Dactylosporangium siamense</name>
    <dbReference type="NCBI Taxonomy" id="685454"/>
    <lineage>
        <taxon>Bacteria</taxon>
        <taxon>Bacillati</taxon>
        <taxon>Actinomycetota</taxon>
        <taxon>Actinomycetes</taxon>
        <taxon>Micromonosporales</taxon>
        <taxon>Micromonosporaceae</taxon>
        <taxon>Dactylosporangium</taxon>
    </lineage>
</organism>
<dbReference type="Gene3D" id="3.40.50.300">
    <property type="entry name" value="P-loop containing nucleotide triphosphate hydrolases"/>
    <property type="match status" value="2"/>
</dbReference>
<dbReference type="EMBL" id="BONQ01000077">
    <property type="protein sequence ID" value="GIG46758.1"/>
    <property type="molecule type" value="Genomic_DNA"/>
</dbReference>
<dbReference type="SMART" id="SM00487">
    <property type="entry name" value="DEXDc"/>
    <property type="match status" value="1"/>
</dbReference>
<evidence type="ECO:0000256" key="1">
    <source>
        <dbReference type="ARBA" id="ARBA00022741"/>
    </source>
</evidence>
<evidence type="ECO:0000313" key="5">
    <source>
        <dbReference type="Proteomes" id="UP000660611"/>
    </source>
</evidence>
<dbReference type="SMART" id="SM00490">
    <property type="entry name" value="HELICc"/>
    <property type="match status" value="1"/>
</dbReference>
<dbReference type="GO" id="GO:0005524">
    <property type="term" value="F:ATP binding"/>
    <property type="evidence" value="ECO:0007669"/>
    <property type="project" value="UniProtKB-KW"/>
</dbReference>
<dbReference type="PANTHER" id="PTHR47957">
    <property type="entry name" value="ATP-DEPENDENT HELICASE HRQ1"/>
    <property type="match status" value="1"/>
</dbReference>
<dbReference type="InterPro" id="IPR001650">
    <property type="entry name" value="Helicase_C-like"/>
</dbReference>
<reference evidence="4" key="1">
    <citation type="submission" date="2021-01" db="EMBL/GenBank/DDBJ databases">
        <title>Whole genome shotgun sequence of Dactylosporangium siamense NBRC 106093.</title>
        <authorList>
            <person name="Komaki H."/>
            <person name="Tamura T."/>
        </authorList>
    </citation>
    <scope>NUCLEOTIDE SEQUENCE</scope>
    <source>
        <strain evidence="4">NBRC 106093</strain>
    </source>
</reference>
<dbReference type="SUPFAM" id="SSF52540">
    <property type="entry name" value="P-loop containing nucleoside triphosphate hydrolases"/>
    <property type="match status" value="2"/>
</dbReference>
<dbReference type="InterPro" id="IPR014001">
    <property type="entry name" value="Helicase_ATP-bd"/>
</dbReference>
<evidence type="ECO:0000256" key="2">
    <source>
        <dbReference type="ARBA" id="ARBA00022840"/>
    </source>
</evidence>